<dbReference type="Proteomes" id="UP000008810">
    <property type="component" value="Chromosome 2"/>
</dbReference>
<name>A0A0Q3R277_BRADI</name>
<gene>
    <name evidence="1" type="ORF">BRADI_2g36316v3</name>
</gene>
<reference evidence="2" key="3">
    <citation type="submission" date="2018-08" db="UniProtKB">
        <authorList>
            <consortium name="EnsemblPlants"/>
        </authorList>
    </citation>
    <scope>IDENTIFICATION</scope>
    <source>
        <strain evidence="2">cv. Bd21</strain>
    </source>
</reference>
<dbReference type="OrthoDB" id="1924069at2759"/>
<dbReference type="InterPro" id="IPR039342">
    <property type="entry name" value="TGD2-like"/>
</dbReference>
<evidence type="ECO:0000313" key="2">
    <source>
        <dbReference type="EnsemblPlants" id="KQK07570"/>
    </source>
</evidence>
<evidence type="ECO:0000313" key="3">
    <source>
        <dbReference type="Proteomes" id="UP000008810"/>
    </source>
</evidence>
<dbReference type="InParanoid" id="A0A0Q3R277"/>
<keyword evidence="3" id="KW-1185">Reference proteome</keyword>
<accession>A0A0Q3R277</accession>
<reference evidence="1" key="2">
    <citation type="submission" date="2017-06" db="EMBL/GenBank/DDBJ databases">
        <title>WGS assembly of Brachypodium distachyon.</title>
        <authorList>
            <consortium name="The International Brachypodium Initiative"/>
            <person name="Lucas S."/>
            <person name="Harmon-Smith M."/>
            <person name="Lail K."/>
            <person name="Tice H."/>
            <person name="Grimwood J."/>
            <person name="Bruce D."/>
            <person name="Barry K."/>
            <person name="Shu S."/>
            <person name="Lindquist E."/>
            <person name="Wang M."/>
            <person name="Pitluck S."/>
            <person name="Vogel J.P."/>
            <person name="Garvin D.F."/>
            <person name="Mockler T.C."/>
            <person name="Schmutz J."/>
            <person name="Rokhsar D."/>
            <person name="Bevan M.W."/>
        </authorList>
    </citation>
    <scope>NUCLEOTIDE SEQUENCE</scope>
    <source>
        <strain evidence="1">Bd21</strain>
    </source>
</reference>
<organism evidence="1">
    <name type="scientific">Brachypodium distachyon</name>
    <name type="common">Purple false brome</name>
    <name type="synonym">Trachynia distachya</name>
    <dbReference type="NCBI Taxonomy" id="15368"/>
    <lineage>
        <taxon>Eukaryota</taxon>
        <taxon>Viridiplantae</taxon>
        <taxon>Streptophyta</taxon>
        <taxon>Embryophyta</taxon>
        <taxon>Tracheophyta</taxon>
        <taxon>Spermatophyta</taxon>
        <taxon>Magnoliopsida</taxon>
        <taxon>Liliopsida</taxon>
        <taxon>Poales</taxon>
        <taxon>Poaceae</taxon>
        <taxon>BOP clade</taxon>
        <taxon>Pooideae</taxon>
        <taxon>Stipodae</taxon>
        <taxon>Brachypodieae</taxon>
        <taxon>Brachypodium</taxon>
    </lineage>
</organism>
<dbReference type="EMBL" id="CM000881">
    <property type="protein sequence ID" value="KQK07570.1"/>
    <property type="molecule type" value="Genomic_DNA"/>
</dbReference>
<dbReference type="EnsemblPlants" id="KQK07570">
    <property type="protein sequence ID" value="KQK07570"/>
    <property type="gene ID" value="BRADI_2g36316v3"/>
</dbReference>
<protein>
    <submittedName>
        <fullName evidence="1 2">Uncharacterized protein</fullName>
    </submittedName>
</protein>
<dbReference type="PANTHER" id="PTHR34675:SF1">
    <property type="entry name" value="PROTEIN TRIGALACTOSYLDIACYLGLYCEROL 2, CHLOROPLASTIC"/>
    <property type="match status" value="1"/>
</dbReference>
<dbReference type="STRING" id="15368.A0A0Q3R277"/>
<sequence length="114" mass="12783">MQEIGVDKGYKLVEKVVHVMEKARPLISKVHDSNLLKDVEIIAKGLADASDDLRWLKSSVLTVENTDLIKKSIFTIIYTLKNIESISSDVSGFTGDEATTRNIKLLIKSLRRLL</sequence>
<reference evidence="1 2" key="1">
    <citation type="journal article" date="2010" name="Nature">
        <title>Genome sequencing and analysis of the model grass Brachypodium distachyon.</title>
        <authorList>
            <consortium name="International Brachypodium Initiative"/>
        </authorList>
    </citation>
    <scope>NUCLEOTIDE SEQUENCE [LARGE SCALE GENOMIC DNA]</scope>
    <source>
        <strain evidence="1 2">Bd21</strain>
    </source>
</reference>
<dbReference type="PANTHER" id="PTHR34675">
    <property type="entry name" value="PROTEIN TRIGALACTOSYLDIACYLGLYCEROL 2, CHLOROPLASTIC"/>
    <property type="match status" value="1"/>
</dbReference>
<dbReference type="ExpressionAtlas" id="A0A0Q3R277">
    <property type="expression patterns" value="baseline"/>
</dbReference>
<evidence type="ECO:0000313" key="1">
    <source>
        <dbReference type="EMBL" id="KQK07570.1"/>
    </source>
</evidence>
<dbReference type="Gramene" id="KQK07570">
    <property type="protein sequence ID" value="KQK07570"/>
    <property type="gene ID" value="BRADI_2g36316v3"/>
</dbReference>
<dbReference type="AlphaFoldDB" id="A0A0Q3R277"/>
<proteinExistence type="predicted"/>